<keyword evidence="2" id="KW-1185">Reference proteome</keyword>
<protein>
    <submittedName>
        <fullName evidence="1">3891_t:CDS:1</fullName>
    </submittedName>
</protein>
<sequence length="297" mass="34480">KNAKKELHIKQASHGYQEPIKCSIFVNGCEVGDDILKKNGISNKILMISNDLSIVQFCKKSHVCMEQCTKARVNCTLLILDGNICSNYKMLHNTLYKIEKRHTDGIQSIKTSHAFREVLAELVQNTRKVIKSQKKLVKDLYDRLEQKFEAKEENISKPLTKIIYNVIEEVKNKEHEDIPNIILKELVRIQRLLWSQCNNKYVGYIDFDENAELEAFSEQCLHDVQIHVNDHKQTENKDKKDHEHALATQMFTLSIQFSFTWLPSLNVWQFIHVNQFVMVQVKTEDTLKALIGSQQPG</sequence>
<reference evidence="1" key="1">
    <citation type="submission" date="2021-06" db="EMBL/GenBank/DDBJ databases">
        <authorList>
            <person name="Kallberg Y."/>
            <person name="Tangrot J."/>
            <person name="Rosling A."/>
        </authorList>
    </citation>
    <scope>NUCLEOTIDE SEQUENCE</scope>
    <source>
        <strain evidence="1">CL551</strain>
    </source>
</reference>
<feature type="non-terminal residue" evidence="1">
    <location>
        <position position="1"/>
    </location>
</feature>
<feature type="non-terminal residue" evidence="1">
    <location>
        <position position="297"/>
    </location>
</feature>
<dbReference type="Proteomes" id="UP000789342">
    <property type="component" value="Unassembled WGS sequence"/>
</dbReference>
<name>A0A9N9NJT6_9GLOM</name>
<dbReference type="EMBL" id="CAJVPV010029625">
    <property type="protein sequence ID" value="CAG8739011.1"/>
    <property type="molecule type" value="Genomic_DNA"/>
</dbReference>
<accession>A0A9N9NJT6</accession>
<proteinExistence type="predicted"/>
<organism evidence="1 2">
    <name type="scientific">Acaulospora morrowiae</name>
    <dbReference type="NCBI Taxonomy" id="94023"/>
    <lineage>
        <taxon>Eukaryota</taxon>
        <taxon>Fungi</taxon>
        <taxon>Fungi incertae sedis</taxon>
        <taxon>Mucoromycota</taxon>
        <taxon>Glomeromycotina</taxon>
        <taxon>Glomeromycetes</taxon>
        <taxon>Diversisporales</taxon>
        <taxon>Acaulosporaceae</taxon>
        <taxon>Acaulospora</taxon>
    </lineage>
</organism>
<evidence type="ECO:0000313" key="1">
    <source>
        <dbReference type="EMBL" id="CAG8739011.1"/>
    </source>
</evidence>
<dbReference type="OrthoDB" id="2444511at2759"/>
<dbReference type="AlphaFoldDB" id="A0A9N9NJT6"/>
<comment type="caution">
    <text evidence="1">The sequence shown here is derived from an EMBL/GenBank/DDBJ whole genome shotgun (WGS) entry which is preliminary data.</text>
</comment>
<gene>
    <name evidence="1" type="ORF">AMORRO_LOCUS14574</name>
</gene>
<evidence type="ECO:0000313" key="2">
    <source>
        <dbReference type="Proteomes" id="UP000789342"/>
    </source>
</evidence>